<evidence type="ECO:0000313" key="1">
    <source>
        <dbReference type="EMBL" id="CAL5134179.1"/>
    </source>
</evidence>
<dbReference type="AlphaFoldDB" id="A0AAV2TDI0"/>
<accession>A0AAV2TDI0</accession>
<evidence type="ECO:0000313" key="2">
    <source>
        <dbReference type="Proteomes" id="UP001497525"/>
    </source>
</evidence>
<comment type="caution">
    <text evidence="1">The sequence shown here is derived from an EMBL/GenBank/DDBJ whole genome shotgun (WGS) entry which is preliminary data.</text>
</comment>
<organism evidence="1 2">
    <name type="scientific">Calicophoron daubneyi</name>
    <name type="common">Rumen fluke</name>
    <name type="synonym">Paramphistomum daubneyi</name>
    <dbReference type="NCBI Taxonomy" id="300641"/>
    <lineage>
        <taxon>Eukaryota</taxon>
        <taxon>Metazoa</taxon>
        <taxon>Spiralia</taxon>
        <taxon>Lophotrochozoa</taxon>
        <taxon>Platyhelminthes</taxon>
        <taxon>Trematoda</taxon>
        <taxon>Digenea</taxon>
        <taxon>Plagiorchiida</taxon>
        <taxon>Pronocephalata</taxon>
        <taxon>Paramphistomoidea</taxon>
        <taxon>Paramphistomidae</taxon>
        <taxon>Calicophoron</taxon>
    </lineage>
</organism>
<gene>
    <name evidence="1" type="ORF">CDAUBV1_LOCUS7400</name>
</gene>
<dbReference type="Proteomes" id="UP001497525">
    <property type="component" value="Unassembled WGS sequence"/>
</dbReference>
<reference evidence="1" key="1">
    <citation type="submission" date="2024-06" db="EMBL/GenBank/DDBJ databases">
        <authorList>
            <person name="Liu X."/>
            <person name="Lenzi L."/>
            <person name="Haldenby T S."/>
            <person name="Uol C."/>
        </authorList>
    </citation>
    <scope>NUCLEOTIDE SEQUENCE</scope>
</reference>
<proteinExistence type="predicted"/>
<dbReference type="EMBL" id="CAXLJL010000179">
    <property type="protein sequence ID" value="CAL5134179.1"/>
    <property type="molecule type" value="Genomic_DNA"/>
</dbReference>
<name>A0AAV2TDI0_CALDB</name>
<protein>
    <submittedName>
        <fullName evidence="1">Uncharacterized protein</fullName>
    </submittedName>
</protein>
<sequence>MHRMPAGEMLSENTRAAVMHSLQKKNDWLYQDRAILRRYFLRQEVEGPLEFRNESFFRPNANQCFPNQPKRGFHPAVYEPGIFDTDNNRKQAFSTGKEKIVEGFRQLSSSLRPANSSDWILSDQRHSYQLSPSSLNYLDPHLRNTSDWTKSQRANGRNSIYWDTTHSSLAWAPTSVQSLNTVRKSPFSESCRPSNSQSWQSNSTLIRADIDSSFPKSYVNSSDEIWASANWRNEAPRSMCSTVSSKQGFSQPIDTESGDLSAGLQLLSVRGVKAFSNLSHTSEAKAGVSGVGLLRRGQNDPSPLQQQQFRSSVWYQPNGVDLYPGDFELSKRYAPFDSTYHQTIPSIPNYTVTDPIPGESFFSQRAVEPKANRYQDPELGANPAFLNRLNELFALNEATKRWERLRWRRRLKKRSTAYGTSVLVGV</sequence>